<proteinExistence type="predicted"/>
<feature type="region of interest" description="Disordered" evidence="1">
    <location>
        <begin position="265"/>
        <end position="324"/>
    </location>
</feature>
<gene>
    <name evidence="3" type="ORF">M0813_19761</name>
</gene>
<protein>
    <submittedName>
        <fullName evidence="3">Wd repeat domain 60</fullName>
    </submittedName>
</protein>
<organism evidence="3 4">
    <name type="scientific">Anaeramoeba flamelloides</name>
    <dbReference type="NCBI Taxonomy" id="1746091"/>
    <lineage>
        <taxon>Eukaryota</taxon>
        <taxon>Metamonada</taxon>
        <taxon>Anaeramoebidae</taxon>
        <taxon>Anaeramoeba</taxon>
    </lineage>
</organism>
<dbReference type="InterPro" id="IPR001005">
    <property type="entry name" value="SANT/Myb"/>
</dbReference>
<dbReference type="SUPFAM" id="SSF46689">
    <property type="entry name" value="Homeodomain-like"/>
    <property type="match status" value="1"/>
</dbReference>
<dbReference type="EMBL" id="JAOAOG010000140">
    <property type="protein sequence ID" value="KAJ6246001.1"/>
    <property type="molecule type" value="Genomic_DNA"/>
</dbReference>
<dbReference type="InterPro" id="IPR009057">
    <property type="entry name" value="Homeodomain-like_sf"/>
</dbReference>
<feature type="compositionally biased region" description="Basic and acidic residues" evidence="1">
    <location>
        <begin position="17"/>
        <end position="32"/>
    </location>
</feature>
<feature type="compositionally biased region" description="Basic residues" evidence="1">
    <location>
        <begin position="66"/>
        <end position="75"/>
    </location>
</feature>
<dbReference type="SMART" id="SM00717">
    <property type="entry name" value="SANT"/>
    <property type="match status" value="1"/>
</dbReference>
<evidence type="ECO:0000259" key="2">
    <source>
        <dbReference type="PROSITE" id="PS50090"/>
    </source>
</evidence>
<feature type="compositionally biased region" description="Basic and acidic residues" evidence="1">
    <location>
        <begin position="297"/>
        <end position="316"/>
    </location>
</feature>
<evidence type="ECO:0000313" key="4">
    <source>
        <dbReference type="Proteomes" id="UP001150062"/>
    </source>
</evidence>
<dbReference type="PROSITE" id="PS50090">
    <property type="entry name" value="MYB_LIKE"/>
    <property type="match status" value="1"/>
</dbReference>
<accession>A0ABQ8YN27</accession>
<evidence type="ECO:0000256" key="1">
    <source>
        <dbReference type="SAM" id="MobiDB-lite"/>
    </source>
</evidence>
<feature type="domain" description="Myb-like" evidence="2">
    <location>
        <begin position="116"/>
        <end position="167"/>
    </location>
</feature>
<keyword evidence="4" id="KW-1185">Reference proteome</keyword>
<feature type="compositionally biased region" description="Basic and acidic residues" evidence="1">
    <location>
        <begin position="265"/>
        <end position="289"/>
    </location>
</feature>
<dbReference type="Proteomes" id="UP001150062">
    <property type="component" value="Unassembled WGS sequence"/>
</dbReference>
<sequence length="324" mass="39363">MKSKSKPGQNHFVNYIENEKTNEKNNQKEKEKEKKKKKEKQKEKEQERQKSKQTNKKIIIQNPQTKNKKYKRKKKEVIRPLDAPDGWEKWCYEKKKAYSMYSQNPNSYYFRFNEKGDQEKFGPFSKEEEQLFKERLRKYGSGVWGLFSMVISGRCGYICANFFRKKLIEDPLFFKEFGKDYKIINGKLVFQGEKRCRPNTATRENQRNEAIIFRKLWQNDPETNFNKWVTHKYPKNKFDNEHEHKYADYTQPENNNIKKIEINEKEIKQEQKPKPSKEKENNYRNELKFETQSQDNFKNKNEKELAIGDSDLNEKQPKKKRRNF</sequence>
<dbReference type="Pfam" id="PF00249">
    <property type="entry name" value="Myb_DNA-binding"/>
    <property type="match status" value="1"/>
</dbReference>
<feature type="region of interest" description="Disordered" evidence="1">
    <location>
        <begin position="1"/>
        <end position="75"/>
    </location>
</feature>
<reference evidence="3" key="1">
    <citation type="submission" date="2022-08" db="EMBL/GenBank/DDBJ databases">
        <title>Novel sulfate-reducing endosymbionts in the free-living metamonad Anaeramoeba.</title>
        <authorList>
            <person name="Jerlstrom-Hultqvist J."/>
            <person name="Cepicka I."/>
            <person name="Gallot-Lavallee L."/>
            <person name="Salas-Leiva D."/>
            <person name="Curtis B.A."/>
            <person name="Zahonova K."/>
            <person name="Pipaliya S."/>
            <person name="Dacks J."/>
            <person name="Roger A.J."/>
        </authorList>
    </citation>
    <scope>NUCLEOTIDE SEQUENCE</scope>
    <source>
        <strain evidence="3">Schooner1</strain>
    </source>
</reference>
<feature type="compositionally biased region" description="Polar residues" evidence="1">
    <location>
        <begin position="1"/>
        <end position="12"/>
    </location>
</feature>
<comment type="caution">
    <text evidence="3">The sequence shown here is derived from an EMBL/GenBank/DDBJ whole genome shotgun (WGS) entry which is preliminary data.</text>
</comment>
<name>A0ABQ8YN27_9EUKA</name>
<feature type="compositionally biased region" description="Basic and acidic residues" evidence="1">
    <location>
        <begin position="40"/>
        <end position="50"/>
    </location>
</feature>
<dbReference type="CDD" id="cd00167">
    <property type="entry name" value="SANT"/>
    <property type="match status" value="1"/>
</dbReference>
<evidence type="ECO:0000313" key="3">
    <source>
        <dbReference type="EMBL" id="KAJ6246001.1"/>
    </source>
</evidence>